<dbReference type="AlphaFoldDB" id="A0A9Q0M818"/>
<feature type="chain" id="PRO_5040110457" evidence="1">
    <location>
        <begin position="19"/>
        <end position="207"/>
    </location>
</feature>
<accession>A0A9Q0M818</accession>
<proteinExistence type="predicted"/>
<feature type="signal peptide" evidence="1">
    <location>
        <begin position="1"/>
        <end position="18"/>
    </location>
</feature>
<dbReference type="Proteomes" id="UP001142055">
    <property type="component" value="Chromosome 2"/>
</dbReference>
<evidence type="ECO:0000313" key="3">
    <source>
        <dbReference type="Proteomes" id="UP001142055"/>
    </source>
</evidence>
<protein>
    <submittedName>
        <fullName evidence="2">Uncharacterized protein</fullName>
    </submittedName>
</protein>
<dbReference type="EMBL" id="JAPWDV010000002">
    <property type="protein sequence ID" value="KAJ6220579.1"/>
    <property type="molecule type" value="Genomic_DNA"/>
</dbReference>
<name>A0A9Q0M818_BLOTA</name>
<evidence type="ECO:0000256" key="1">
    <source>
        <dbReference type="SAM" id="SignalP"/>
    </source>
</evidence>
<keyword evidence="3" id="KW-1185">Reference proteome</keyword>
<reference evidence="2" key="1">
    <citation type="submission" date="2022-12" db="EMBL/GenBank/DDBJ databases">
        <title>Genome assemblies of Blomia tropicalis.</title>
        <authorList>
            <person name="Cui Y."/>
        </authorList>
    </citation>
    <scope>NUCLEOTIDE SEQUENCE</scope>
    <source>
        <tissue evidence="2">Adult mites</tissue>
    </source>
</reference>
<comment type="caution">
    <text evidence="2">The sequence shown here is derived from an EMBL/GenBank/DDBJ whole genome shotgun (WGS) entry which is preliminary data.</text>
</comment>
<gene>
    <name evidence="2" type="ORF">RDWZM_006391</name>
</gene>
<evidence type="ECO:0000313" key="2">
    <source>
        <dbReference type="EMBL" id="KAJ6220579.1"/>
    </source>
</evidence>
<keyword evidence="1" id="KW-0732">Signal</keyword>
<sequence>MYKLKLLIVVAFCAFAYSLKCNGTEKEYQWPSNTIIIHHGGHDNKTFVNCFELIIMNISSIELDHEEEVELNIYYIRQDFPVKQLPITDEQIKSFESYSKSTESGTGLTGKNISIHYKDEIFEETEKSQIAIEFWTAPPGSWNHQKNHTFIAGVSFSMDKLKHSPTHVEMPLVNHAGIKVGLIHIDWADLGRRKLTTRDQLDLDEFV</sequence>
<organism evidence="2 3">
    <name type="scientific">Blomia tropicalis</name>
    <name type="common">Mite</name>
    <dbReference type="NCBI Taxonomy" id="40697"/>
    <lineage>
        <taxon>Eukaryota</taxon>
        <taxon>Metazoa</taxon>
        <taxon>Ecdysozoa</taxon>
        <taxon>Arthropoda</taxon>
        <taxon>Chelicerata</taxon>
        <taxon>Arachnida</taxon>
        <taxon>Acari</taxon>
        <taxon>Acariformes</taxon>
        <taxon>Sarcoptiformes</taxon>
        <taxon>Astigmata</taxon>
        <taxon>Glycyphagoidea</taxon>
        <taxon>Echimyopodidae</taxon>
        <taxon>Blomia</taxon>
    </lineage>
</organism>